<feature type="transmembrane region" description="Helical" evidence="1">
    <location>
        <begin position="183"/>
        <end position="206"/>
    </location>
</feature>
<dbReference type="PANTHER" id="PTHR30221:SF1">
    <property type="entry name" value="SMALL-CONDUCTANCE MECHANOSENSITIVE CHANNEL"/>
    <property type="match status" value="1"/>
</dbReference>
<feature type="transmembrane region" description="Helical" evidence="1">
    <location>
        <begin position="156"/>
        <end position="177"/>
    </location>
</feature>
<dbReference type="Gene3D" id="2.30.30.60">
    <property type="match status" value="1"/>
</dbReference>
<feature type="transmembrane region" description="Helical" evidence="1">
    <location>
        <begin position="22"/>
        <end position="47"/>
    </location>
</feature>
<sequence>MEKYKQVLSDSLGDMLSNVVQLLPQLIIGVLGLIVAWLLLKIILFVLKRVLKAAKIDALSTKVTDAKLFGEKEVKIDLLKIALTTVKILLILFFTIVIAEVIGLTAISEGIISILAYLPTLLSALLIFAGGFYLATIVKKAVLALFDSMGVSGSKIISGVLFYMITFFVSITALNQAGIDTEIITSNFTMILGAFLFAIALGFGLGSREVFSDVLKMFYTRKNYMVGDSISIGDLKGTIEAIDNITMTLKTKDGKVIIPINEVVSSRVHIKS</sequence>
<keyword evidence="1" id="KW-0812">Transmembrane</keyword>
<gene>
    <name evidence="3" type="ORF">RM520_15025</name>
</gene>
<dbReference type="RefSeq" id="WP_311386497.1">
    <property type="nucleotide sequence ID" value="NZ_JAVRHU010000007.1"/>
</dbReference>
<dbReference type="Proteomes" id="UP001250662">
    <property type="component" value="Unassembled WGS sequence"/>
</dbReference>
<evidence type="ECO:0000256" key="1">
    <source>
        <dbReference type="SAM" id="Phobius"/>
    </source>
</evidence>
<dbReference type="Pfam" id="PF05552">
    <property type="entry name" value="MS_channel_1st_1"/>
    <property type="match status" value="2"/>
</dbReference>
<reference evidence="3 4" key="1">
    <citation type="submission" date="2023-09" db="EMBL/GenBank/DDBJ databases">
        <authorList>
            <person name="Rey-Velasco X."/>
        </authorList>
    </citation>
    <scope>NUCLEOTIDE SEQUENCE [LARGE SCALE GENOMIC DNA]</scope>
    <source>
        <strain evidence="3 4">P007</strain>
    </source>
</reference>
<dbReference type="Gene3D" id="1.10.287.1260">
    <property type="match status" value="1"/>
</dbReference>
<protein>
    <submittedName>
        <fullName evidence="3">Mechanosensitive ion channel</fullName>
    </submittedName>
</protein>
<comment type="caution">
    <text evidence="3">The sequence shown here is derived from an EMBL/GenBank/DDBJ whole genome shotgun (WGS) entry which is preliminary data.</text>
</comment>
<organism evidence="3 4">
    <name type="scientific">Croceitalea vernalis</name>
    <dbReference type="NCBI Taxonomy" id="3075599"/>
    <lineage>
        <taxon>Bacteria</taxon>
        <taxon>Pseudomonadati</taxon>
        <taxon>Bacteroidota</taxon>
        <taxon>Flavobacteriia</taxon>
        <taxon>Flavobacteriales</taxon>
        <taxon>Flavobacteriaceae</taxon>
        <taxon>Croceitalea</taxon>
    </lineage>
</organism>
<evidence type="ECO:0000313" key="3">
    <source>
        <dbReference type="EMBL" id="MDT0622937.1"/>
    </source>
</evidence>
<proteinExistence type="predicted"/>
<name>A0ABU3BLB1_9FLAO</name>
<dbReference type="InterPro" id="IPR023408">
    <property type="entry name" value="MscS_beta-dom_sf"/>
</dbReference>
<dbReference type="PANTHER" id="PTHR30221">
    <property type="entry name" value="SMALL-CONDUCTANCE MECHANOSENSITIVE CHANNEL"/>
    <property type="match status" value="1"/>
</dbReference>
<evidence type="ECO:0000313" key="4">
    <source>
        <dbReference type="Proteomes" id="UP001250662"/>
    </source>
</evidence>
<keyword evidence="1" id="KW-1133">Transmembrane helix</keyword>
<evidence type="ECO:0000259" key="2">
    <source>
        <dbReference type="Pfam" id="PF00924"/>
    </source>
</evidence>
<feature type="domain" description="Mechanosensitive ion channel MscS" evidence="2">
    <location>
        <begin position="219"/>
        <end position="268"/>
    </location>
</feature>
<feature type="transmembrane region" description="Helical" evidence="1">
    <location>
        <begin position="114"/>
        <end position="135"/>
    </location>
</feature>
<dbReference type="InterPro" id="IPR006685">
    <property type="entry name" value="MscS_channel_2nd"/>
</dbReference>
<keyword evidence="1" id="KW-0472">Membrane</keyword>
<feature type="transmembrane region" description="Helical" evidence="1">
    <location>
        <begin position="88"/>
        <end position="108"/>
    </location>
</feature>
<dbReference type="InterPro" id="IPR008910">
    <property type="entry name" value="MSC_TM_helix"/>
</dbReference>
<dbReference type="EMBL" id="JAVRHU010000007">
    <property type="protein sequence ID" value="MDT0622937.1"/>
    <property type="molecule type" value="Genomic_DNA"/>
</dbReference>
<dbReference type="Pfam" id="PF00924">
    <property type="entry name" value="MS_channel_2nd"/>
    <property type="match status" value="1"/>
</dbReference>
<accession>A0ABU3BLB1</accession>
<keyword evidence="4" id="KW-1185">Reference proteome</keyword>
<dbReference type="InterPro" id="IPR045275">
    <property type="entry name" value="MscS_archaea/bacteria_type"/>
</dbReference>